<feature type="domain" description="UspA" evidence="2">
    <location>
        <begin position="7"/>
        <end position="140"/>
    </location>
</feature>
<dbReference type="STRING" id="1502745.SAMN02799620_04470"/>
<proteinExistence type="inferred from homology"/>
<dbReference type="Gene3D" id="3.40.50.620">
    <property type="entry name" value="HUPs"/>
    <property type="match status" value="1"/>
</dbReference>
<evidence type="ECO:0000259" key="2">
    <source>
        <dbReference type="Pfam" id="PF00582"/>
    </source>
</evidence>
<name>A0A1G4WRG8_9MYCO</name>
<evidence type="ECO:0000313" key="3">
    <source>
        <dbReference type="EMBL" id="SCX27944.1"/>
    </source>
</evidence>
<dbReference type="SUPFAM" id="SSF52402">
    <property type="entry name" value="Adenine nucleotide alpha hydrolases-like"/>
    <property type="match status" value="1"/>
</dbReference>
<dbReference type="Pfam" id="PF00582">
    <property type="entry name" value="Usp"/>
    <property type="match status" value="1"/>
</dbReference>
<accession>A0A1G4WRG8</accession>
<dbReference type="InterPro" id="IPR014729">
    <property type="entry name" value="Rossmann-like_a/b/a_fold"/>
</dbReference>
<dbReference type="PRINTS" id="PR01438">
    <property type="entry name" value="UNVRSLSTRESS"/>
</dbReference>
<organism evidence="3 4">
    <name type="scientific">Mycolicibacterium fluoranthenivorans</name>
    <dbReference type="NCBI Taxonomy" id="258505"/>
    <lineage>
        <taxon>Bacteria</taxon>
        <taxon>Bacillati</taxon>
        <taxon>Actinomycetota</taxon>
        <taxon>Actinomycetes</taxon>
        <taxon>Mycobacteriales</taxon>
        <taxon>Mycobacteriaceae</taxon>
        <taxon>Mycolicibacterium</taxon>
    </lineage>
</organism>
<dbReference type="RefSeq" id="WP_090361281.1">
    <property type="nucleotide sequence ID" value="NZ_FMUB01000009.1"/>
</dbReference>
<evidence type="ECO:0000313" key="4">
    <source>
        <dbReference type="Proteomes" id="UP000199707"/>
    </source>
</evidence>
<dbReference type="PANTHER" id="PTHR46268:SF6">
    <property type="entry name" value="UNIVERSAL STRESS PROTEIN UP12"/>
    <property type="match status" value="1"/>
</dbReference>
<dbReference type="Proteomes" id="UP000199707">
    <property type="component" value="Unassembled WGS sequence"/>
</dbReference>
<dbReference type="InterPro" id="IPR006015">
    <property type="entry name" value="Universal_stress_UspA"/>
</dbReference>
<dbReference type="PANTHER" id="PTHR46268">
    <property type="entry name" value="STRESS RESPONSE PROTEIN NHAX"/>
    <property type="match status" value="1"/>
</dbReference>
<dbReference type="AlphaFoldDB" id="A0A1G4WRG8"/>
<gene>
    <name evidence="3" type="ORF">SAMN02799620_04470</name>
</gene>
<dbReference type="EMBL" id="FMUB01000009">
    <property type="protein sequence ID" value="SCX27944.1"/>
    <property type="molecule type" value="Genomic_DNA"/>
</dbReference>
<reference evidence="4" key="1">
    <citation type="submission" date="2016-10" db="EMBL/GenBank/DDBJ databases">
        <authorList>
            <person name="Varghese N."/>
            <person name="Submissions S."/>
        </authorList>
    </citation>
    <scope>NUCLEOTIDE SEQUENCE [LARGE SCALE GENOMIC DNA]</scope>
    <source>
        <strain evidence="4">UNC267MFSha1.1M11</strain>
    </source>
</reference>
<evidence type="ECO:0000256" key="1">
    <source>
        <dbReference type="ARBA" id="ARBA00008791"/>
    </source>
</evidence>
<protein>
    <submittedName>
        <fullName evidence="3">Nucleotide-binding universal stress protein, UspA family</fullName>
    </submittedName>
</protein>
<comment type="similarity">
    <text evidence="1">Belongs to the universal stress protein A family.</text>
</comment>
<dbReference type="InterPro" id="IPR006016">
    <property type="entry name" value="UspA"/>
</dbReference>
<sequence>MSEDTTKPVIVGIDGSDQAQYAAVWAVDEALRRHAVLRLIYVVRTDLTGTLSASEYEADVDSAKAALAAACTAIAKRNPSVVVETAIVEGSPAGVLLAESPDAGLICIGSSGIGRISRAILGSTAASVAEEAACAVVVVRGAESTVAHDDPLHWIVLPVTRHTEDNRTVITEAIAEARYRRWPMLAVGTHTPHGDNATSDELDQLVADWQRQFPDVHVYPISCDTDVAQFLRNSPDINGLVVLDAARSTELAQIIGGVTHAHRADLAVLVARENADVRVTPAPARHR</sequence>